<evidence type="ECO:0000256" key="5">
    <source>
        <dbReference type="ARBA" id="ARBA00023136"/>
    </source>
</evidence>
<keyword evidence="5 7" id="KW-0472">Membrane</keyword>
<evidence type="ECO:0000256" key="6">
    <source>
        <dbReference type="ARBA" id="ARBA00049743"/>
    </source>
</evidence>
<dbReference type="InParanoid" id="A0A212ELI5"/>
<dbReference type="AlphaFoldDB" id="A0A212ELI5"/>
<gene>
    <name evidence="8" type="ORF">KGM_204421</name>
</gene>
<comment type="caution">
    <text evidence="8">The sequence shown here is derived from an EMBL/GenBank/DDBJ whole genome shotgun (WGS) entry which is preliminary data.</text>
</comment>
<dbReference type="STRING" id="278856.A0A212ELI5"/>
<dbReference type="KEGG" id="dpl:KGM_204421"/>
<reference evidence="8 9" key="1">
    <citation type="journal article" date="2011" name="Cell">
        <title>The monarch butterfly genome yields insights into long-distance migration.</title>
        <authorList>
            <person name="Zhan S."/>
            <person name="Merlin C."/>
            <person name="Boore J.L."/>
            <person name="Reppert S.M."/>
        </authorList>
    </citation>
    <scope>NUCLEOTIDE SEQUENCE [LARGE SCALE GENOMIC DNA]</scope>
    <source>
        <strain evidence="8">F-2</strain>
    </source>
</reference>
<keyword evidence="9" id="KW-1185">Reference proteome</keyword>
<evidence type="ECO:0000256" key="1">
    <source>
        <dbReference type="ARBA" id="ARBA00004141"/>
    </source>
</evidence>
<comment type="subcellular location">
    <subcellularLocation>
        <location evidence="1">Membrane</location>
        <topology evidence="1">Multi-pass membrane protein</topology>
    </subcellularLocation>
</comment>
<evidence type="ECO:0000256" key="3">
    <source>
        <dbReference type="ARBA" id="ARBA00022692"/>
    </source>
</evidence>
<dbReference type="PANTHER" id="PTHR11266:SF17">
    <property type="entry name" value="PROTEIN MPV17"/>
    <property type="match status" value="1"/>
</dbReference>
<feature type="transmembrane region" description="Helical" evidence="7">
    <location>
        <begin position="25"/>
        <end position="47"/>
    </location>
</feature>
<dbReference type="GO" id="GO:0015267">
    <property type="term" value="F:channel activity"/>
    <property type="evidence" value="ECO:0007669"/>
    <property type="project" value="TreeGrafter"/>
</dbReference>
<dbReference type="InterPro" id="IPR007248">
    <property type="entry name" value="Mpv17_PMP22"/>
</dbReference>
<evidence type="ECO:0000256" key="2">
    <source>
        <dbReference type="ARBA" id="ARBA00006824"/>
    </source>
</evidence>
<dbReference type="Proteomes" id="UP000007151">
    <property type="component" value="Unassembled WGS sequence"/>
</dbReference>
<sequence length="113" mass="12931">MGAGDIISQTVIEKKSFKKIDYKRTLQFSSIGFFVGGPALRIWYGLLNKHVGSSGKMVALKKVFVDQFIFAPTFLLFLLISVFLILCLKILCSFMRLFQIKKCINNFVYNLYS</sequence>
<evidence type="ECO:0000256" key="7">
    <source>
        <dbReference type="RuleBase" id="RU363053"/>
    </source>
</evidence>
<proteinExistence type="inferred from homology"/>
<dbReference type="EMBL" id="AGBW02014057">
    <property type="protein sequence ID" value="OWR42338.1"/>
    <property type="molecule type" value="Genomic_DNA"/>
</dbReference>
<comment type="similarity">
    <text evidence="2 7">Belongs to the peroxisomal membrane protein PXMP2/4 family.</text>
</comment>
<protein>
    <recommendedName>
        <fullName evidence="6">Mitochondrial inner membrane protein Mpv17</fullName>
    </recommendedName>
</protein>
<dbReference type="GO" id="GO:0016020">
    <property type="term" value="C:membrane"/>
    <property type="evidence" value="ECO:0007669"/>
    <property type="project" value="UniProtKB-SubCell"/>
</dbReference>
<keyword evidence="4 7" id="KW-1133">Transmembrane helix</keyword>
<evidence type="ECO:0000313" key="9">
    <source>
        <dbReference type="Proteomes" id="UP000007151"/>
    </source>
</evidence>
<accession>A0A212ELI5</accession>
<evidence type="ECO:0000256" key="4">
    <source>
        <dbReference type="ARBA" id="ARBA00022989"/>
    </source>
</evidence>
<dbReference type="GO" id="GO:1901858">
    <property type="term" value="P:regulation of mitochondrial DNA metabolic process"/>
    <property type="evidence" value="ECO:0007669"/>
    <property type="project" value="TreeGrafter"/>
</dbReference>
<dbReference type="eggNOG" id="KOG1944">
    <property type="taxonomic scope" value="Eukaryota"/>
</dbReference>
<dbReference type="GO" id="GO:0005739">
    <property type="term" value="C:mitochondrion"/>
    <property type="evidence" value="ECO:0007669"/>
    <property type="project" value="TreeGrafter"/>
</dbReference>
<feature type="transmembrane region" description="Helical" evidence="7">
    <location>
        <begin position="67"/>
        <end position="92"/>
    </location>
</feature>
<keyword evidence="3 7" id="KW-0812">Transmembrane</keyword>
<dbReference type="PANTHER" id="PTHR11266">
    <property type="entry name" value="PEROXISOMAL MEMBRANE PROTEIN 2, PXMP2 MPV17"/>
    <property type="match status" value="1"/>
</dbReference>
<name>A0A212ELI5_DANPL</name>
<evidence type="ECO:0000313" key="8">
    <source>
        <dbReference type="EMBL" id="OWR42338.1"/>
    </source>
</evidence>
<organism evidence="8 9">
    <name type="scientific">Danaus plexippus plexippus</name>
    <dbReference type="NCBI Taxonomy" id="278856"/>
    <lineage>
        <taxon>Eukaryota</taxon>
        <taxon>Metazoa</taxon>
        <taxon>Ecdysozoa</taxon>
        <taxon>Arthropoda</taxon>
        <taxon>Hexapoda</taxon>
        <taxon>Insecta</taxon>
        <taxon>Pterygota</taxon>
        <taxon>Neoptera</taxon>
        <taxon>Endopterygota</taxon>
        <taxon>Lepidoptera</taxon>
        <taxon>Glossata</taxon>
        <taxon>Ditrysia</taxon>
        <taxon>Papilionoidea</taxon>
        <taxon>Nymphalidae</taxon>
        <taxon>Danainae</taxon>
        <taxon>Danaini</taxon>
        <taxon>Danaina</taxon>
        <taxon>Danaus</taxon>
        <taxon>Danaus</taxon>
    </lineage>
</organism>